<dbReference type="Proteomes" id="UP001642406">
    <property type="component" value="Unassembled WGS sequence"/>
</dbReference>
<protein>
    <recommendedName>
        <fullName evidence="5">Metalloprotease m41 ftsh</fullName>
    </recommendedName>
</protein>
<feature type="region of interest" description="Disordered" evidence="2">
    <location>
        <begin position="297"/>
        <end position="317"/>
    </location>
</feature>
<name>A0ABP0CVL6_9PEZI</name>
<feature type="region of interest" description="Disordered" evidence="2">
    <location>
        <begin position="460"/>
        <end position="535"/>
    </location>
</feature>
<organism evidence="3 4">
    <name type="scientific">Sporothrix bragantina</name>
    <dbReference type="NCBI Taxonomy" id="671064"/>
    <lineage>
        <taxon>Eukaryota</taxon>
        <taxon>Fungi</taxon>
        <taxon>Dikarya</taxon>
        <taxon>Ascomycota</taxon>
        <taxon>Pezizomycotina</taxon>
        <taxon>Sordariomycetes</taxon>
        <taxon>Sordariomycetidae</taxon>
        <taxon>Ophiostomatales</taxon>
        <taxon>Ophiostomataceae</taxon>
        <taxon>Sporothrix</taxon>
    </lineage>
</organism>
<dbReference type="EMBL" id="CAWUHC010000154">
    <property type="protein sequence ID" value="CAK7236182.1"/>
    <property type="molecule type" value="Genomic_DNA"/>
</dbReference>
<keyword evidence="4" id="KW-1185">Reference proteome</keyword>
<dbReference type="SUPFAM" id="SSF56112">
    <property type="entry name" value="Protein kinase-like (PK-like)"/>
    <property type="match status" value="1"/>
</dbReference>
<evidence type="ECO:0000313" key="4">
    <source>
        <dbReference type="Proteomes" id="UP001642406"/>
    </source>
</evidence>
<feature type="compositionally biased region" description="Basic and acidic residues" evidence="2">
    <location>
        <begin position="506"/>
        <end position="516"/>
    </location>
</feature>
<gene>
    <name evidence="3" type="ORF">SBRCBS47491_009549</name>
</gene>
<reference evidence="3 4" key="1">
    <citation type="submission" date="2024-01" db="EMBL/GenBank/DDBJ databases">
        <authorList>
            <person name="Allen C."/>
            <person name="Tagirdzhanova G."/>
        </authorList>
    </citation>
    <scope>NUCLEOTIDE SEQUENCE [LARGE SCALE GENOMIC DNA]</scope>
</reference>
<proteinExistence type="predicted"/>
<evidence type="ECO:0000256" key="1">
    <source>
        <dbReference type="SAM" id="Coils"/>
    </source>
</evidence>
<dbReference type="InterPro" id="IPR011009">
    <property type="entry name" value="Kinase-like_dom_sf"/>
</dbReference>
<evidence type="ECO:0000256" key="2">
    <source>
        <dbReference type="SAM" id="MobiDB-lite"/>
    </source>
</evidence>
<feature type="coiled-coil region" evidence="1">
    <location>
        <begin position="1"/>
        <end position="45"/>
    </location>
</feature>
<evidence type="ECO:0000313" key="3">
    <source>
        <dbReference type="EMBL" id="CAK7236182.1"/>
    </source>
</evidence>
<evidence type="ECO:0008006" key="5">
    <source>
        <dbReference type="Google" id="ProtNLM"/>
    </source>
</evidence>
<dbReference type="Gene3D" id="1.10.510.10">
    <property type="entry name" value="Transferase(Phosphotransferase) domain 1"/>
    <property type="match status" value="1"/>
</dbReference>
<feature type="compositionally biased region" description="Basic and acidic residues" evidence="2">
    <location>
        <begin position="231"/>
        <end position="242"/>
    </location>
</feature>
<feature type="compositionally biased region" description="Low complexity" evidence="2">
    <location>
        <begin position="300"/>
        <end position="317"/>
    </location>
</feature>
<feature type="region of interest" description="Disordered" evidence="2">
    <location>
        <begin position="231"/>
        <end position="262"/>
    </location>
</feature>
<comment type="caution">
    <text evidence="3">The sequence shown here is derived from an EMBL/GenBank/DDBJ whole genome shotgun (WGS) entry which is preliminary data.</text>
</comment>
<accession>A0ABP0CVL6</accession>
<keyword evidence="1" id="KW-0175">Coiled coil</keyword>
<sequence>METIEELRQELERQRRRYEESEARARQAEARAALEKQRRELAEKAVAATDFNTFLGLCHNKLKTDLVIQVDPALAASGKFTNVDSKYYPLYLKPWHDFPTLHKRCHENFESRFRDKTLFPSAESITSLHDLLGIKEPLAGEDDVRLLQSFNVESCARKILSEYLAESNARLSPTTRESDTNQGKDAARLPLSVYFASSPYGIRLESPEDKSESQDCGTRPAYKTAILEAQQKDARSHGRGTGDRPPPAKRVSSPARKHRPGQWLIRINGDGSRVPVLVVEYKAAHKLRASTIKLALSGGDNNNSNNSHDNDDNNNTHNAQGLFAAAIREQMQNKIPQEGPEKDQTDAEKATARVLTQAFNYMVEFGLCYAYVASGEALILLYFDADDVRTLYYHLAVPREEVGTQPKQDLRLSEVSLVATLALLALDGPVLSQRWKKEAVERLKKWPDAYDEIRLLDESSEEEAAKNQKKTLRLSSRLTPQLRRRKDHDDDDHGGDGDFVAPKSSVGKDRKYETRSKGTSSGTAGGGTTTSTATRKHSPLPYCSQACLLGLLDGGPLDYGCPNVRLHRPNLASSLSTSLCGDVEDRHTLTAADFKHRMRLQLADDLDEDCDALDKFGKFGAIGMLFRLTLRGYGYCVVAKGVQRVHAPRLEREEAIYRHLHAQQGALVPVCLGTIELVDVYRTSVGAHISHMMLMSYAGEPMFSKAAGPMPDNIGSLEYDVWATLRQLGVQHGDEHEPNLLWNAAQRRLMCIDFEWAKLVQWKRKHERTEKG</sequence>